<evidence type="ECO:0000256" key="1">
    <source>
        <dbReference type="ARBA" id="ARBA00022679"/>
    </source>
</evidence>
<name>A0A420XP72_9ACTN</name>
<evidence type="ECO:0000256" key="6">
    <source>
        <dbReference type="ARBA" id="ARBA00022842"/>
    </source>
</evidence>
<feature type="active site" description="Proton acceptor" evidence="9">
    <location>
        <position position="248"/>
    </location>
</feature>
<evidence type="ECO:0000313" key="12">
    <source>
        <dbReference type="Proteomes" id="UP000281955"/>
    </source>
</evidence>
<dbReference type="PANTHER" id="PTHR10584">
    <property type="entry name" value="SUGAR KINASE"/>
    <property type="match status" value="1"/>
</dbReference>
<comment type="similarity">
    <text evidence="9">Belongs to the carbohydrate kinase PfkB family. Ribokinase subfamily.</text>
</comment>
<comment type="caution">
    <text evidence="9">Lacks conserved residue(s) required for the propagation of feature annotation.</text>
</comment>
<dbReference type="HAMAP" id="MF_01987">
    <property type="entry name" value="Ribokinase"/>
    <property type="match status" value="1"/>
</dbReference>
<comment type="activity regulation">
    <text evidence="9">Activated by a monovalent cation that binds near, but not in, the active site. The most likely occupant of the site in vivo is potassium. Ion binding induces a conformational change that may alter substrate affinity.</text>
</comment>
<dbReference type="FunCoup" id="A0A420XP72">
    <property type="interactions" value="311"/>
</dbReference>
<keyword evidence="12" id="KW-1185">Reference proteome</keyword>
<feature type="domain" description="Carbohydrate kinase PfkB" evidence="10">
    <location>
        <begin position="7"/>
        <end position="288"/>
    </location>
</feature>
<dbReference type="InterPro" id="IPR029056">
    <property type="entry name" value="Ribokinase-like"/>
</dbReference>
<comment type="pathway">
    <text evidence="9">Carbohydrate metabolism; D-ribose degradation; D-ribose 5-phosphate from beta-D-ribopyranose: step 2/2.</text>
</comment>
<protein>
    <recommendedName>
        <fullName evidence="9">Ribokinase</fullName>
        <shortName evidence="9">RK</shortName>
        <ecNumber evidence="9">2.7.1.15</ecNumber>
    </recommendedName>
</protein>
<evidence type="ECO:0000256" key="2">
    <source>
        <dbReference type="ARBA" id="ARBA00022723"/>
    </source>
</evidence>
<evidence type="ECO:0000256" key="5">
    <source>
        <dbReference type="ARBA" id="ARBA00022840"/>
    </source>
</evidence>
<organism evidence="11 12">
    <name type="scientific">Motilibacter peucedani</name>
    <dbReference type="NCBI Taxonomy" id="598650"/>
    <lineage>
        <taxon>Bacteria</taxon>
        <taxon>Bacillati</taxon>
        <taxon>Actinomycetota</taxon>
        <taxon>Actinomycetes</taxon>
        <taxon>Motilibacterales</taxon>
        <taxon>Motilibacteraceae</taxon>
        <taxon>Motilibacter</taxon>
    </lineage>
</organism>
<keyword evidence="8 9" id="KW-0119">Carbohydrate metabolism</keyword>
<dbReference type="InterPro" id="IPR002139">
    <property type="entry name" value="Ribo/fructo_kinase"/>
</dbReference>
<comment type="cofactor">
    <cofactor evidence="9">
        <name>Mg(2+)</name>
        <dbReference type="ChEBI" id="CHEBI:18420"/>
    </cofactor>
    <text evidence="9">Requires a divalent cation, most likely magnesium in vivo, as an electrophilic catalyst to aid phosphoryl group transfer. It is the chelate of the metal and the nucleotide that is the actual substrate.</text>
</comment>
<reference evidence="11 12" key="1">
    <citation type="submission" date="2018-10" db="EMBL/GenBank/DDBJ databases">
        <title>Genomic Encyclopedia of Archaeal and Bacterial Type Strains, Phase II (KMG-II): from individual species to whole genera.</title>
        <authorList>
            <person name="Goeker M."/>
        </authorList>
    </citation>
    <scope>NUCLEOTIDE SEQUENCE [LARGE SCALE GENOMIC DNA]</scope>
    <source>
        <strain evidence="11 12">RP-AC37</strain>
    </source>
</reference>
<feature type="binding site" evidence="9">
    <location>
        <begin position="14"/>
        <end position="16"/>
    </location>
    <ligand>
        <name>substrate</name>
    </ligand>
</feature>
<feature type="binding site" evidence="9">
    <location>
        <begin position="247"/>
        <end position="248"/>
    </location>
    <ligand>
        <name>ATP</name>
        <dbReference type="ChEBI" id="CHEBI:30616"/>
    </ligand>
</feature>
<keyword evidence="2 9" id="KW-0479">Metal-binding</keyword>
<feature type="binding site" evidence="9">
    <location>
        <position position="244"/>
    </location>
    <ligand>
        <name>K(+)</name>
        <dbReference type="ChEBI" id="CHEBI:29103"/>
    </ligand>
</feature>
<dbReference type="InterPro" id="IPR011877">
    <property type="entry name" value="Ribokinase"/>
</dbReference>
<evidence type="ECO:0000256" key="8">
    <source>
        <dbReference type="ARBA" id="ARBA00023277"/>
    </source>
</evidence>
<dbReference type="GO" id="GO:0046872">
    <property type="term" value="F:metal ion binding"/>
    <property type="evidence" value="ECO:0007669"/>
    <property type="project" value="UniProtKB-KW"/>
</dbReference>
<feature type="binding site" evidence="9">
    <location>
        <position position="278"/>
    </location>
    <ligand>
        <name>K(+)</name>
        <dbReference type="ChEBI" id="CHEBI:29103"/>
    </ligand>
</feature>
<dbReference type="PANTHER" id="PTHR10584:SF166">
    <property type="entry name" value="RIBOKINASE"/>
    <property type="match status" value="1"/>
</dbReference>
<keyword evidence="9" id="KW-0963">Cytoplasm</keyword>
<comment type="subunit">
    <text evidence="9">Homodimer.</text>
</comment>
<dbReference type="GO" id="GO:0005524">
    <property type="term" value="F:ATP binding"/>
    <property type="evidence" value="ECO:0007669"/>
    <property type="project" value="UniProtKB-UniRule"/>
</dbReference>
<keyword evidence="3 9" id="KW-0547">Nucleotide-binding</keyword>
<comment type="function">
    <text evidence="9">Catalyzes the phosphorylation of ribose at O-5 in a reaction requiring ATP and magnesium. The resulting D-ribose-5-phosphate can then be used either for sythesis of nucleotides, histidine, and tryptophan, or as a component of the pentose phosphate pathway.</text>
</comment>
<feature type="binding site" evidence="9">
    <location>
        <position position="144"/>
    </location>
    <ligand>
        <name>substrate</name>
    </ligand>
</feature>
<dbReference type="GO" id="GO:0005829">
    <property type="term" value="C:cytosol"/>
    <property type="evidence" value="ECO:0007669"/>
    <property type="project" value="TreeGrafter"/>
</dbReference>
<keyword evidence="5 9" id="KW-0067">ATP-binding</keyword>
<evidence type="ECO:0000256" key="3">
    <source>
        <dbReference type="ARBA" id="ARBA00022741"/>
    </source>
</evidence>
<accession>A0A420XP72</accession>
<feature type="binding site" evidence="9">
    <location>
        <position position="281"/>
    </location>
    <ligand>
        <name>K(+)</name>
        <dbReference type="ChEBI" id="CHEBI:29103"/>
    </ligand>
</feature>
<dbReference type="OrthoDB" id="9775849at2"/>
<dbReference type="PRINTS" id="PR00990">
    <property type="entry name" value="RIBOKINASE"/>
</dbReference>
<feature type="binding site" evidence="9">
    <location>
        <begin position="42"/>
        <end position="46"/>
    </location>
    <ligand>
        <name>substrate</name>
    </ligand>
</feature>
<dbReference type="SUPFAM" id="SSF53613">
    <property type="entry name" value="Ribokinase-like"/>
    <property type="match status" value="1"/>
</dbReference>
<dbReference type="InParanoid" id="A0A420XP72"/>
<feature type="binding site" evidence="9">
    <location>
        <position position="188"/>
    </location>
    <ligand>
        <name>ATP</name>
        <dbReference type="ChEBI" id="CHEBI:30616"/>
    </ligand>
</feature>
<feature type="binding site" evidence="9">
    <location>
        <begin position="214"/>
        <end position="219"/>
    </location>
    <ligand>
        <name>ATP</name>
        <dbReference type="ChEBI" id="CHEBI:30616"/>
    </ligand>
</feature>
<evidence type="ECO:0000256" key="7">
    <source>
        <dbReference type="ARBA" id="ARBA00022958"/>
    </source>
</evidence>
<evidence type="ECO:0000313" key="11">
    <source>
        <dbReference type="EMBL" id="RKS73975.1"/>
    </source>
</evidence>
<dbReference type="GO" id="GO:0019303">
    <property type="term" value="P:D-ribose catabolic process"/>
    <property type="evidence" value="ECO:0007669"/>
    <property type="project" value="UniProtKB-UniRule"/>
</dbReference>
<evidence type="ECO:0000259" key="10">
    <source>
        <dbReference type="Pfam" id="PF00294"/>
    </source>
</evidence>
<comment type="catalytic activity">
    <reaction evidence="9">
        <text>D-ribose + ATP = D-ribose 5-phosphate + ADP + H(+)</text>
        <dbReference type="Rhea" id="RHEA:13697"/>
        <dbReference type="ChEBI" id="CHEBI:15378"/>
        <dbReference type="ChEBI" id="CHEBI:30616"/>
        <dbReference type="ChEBI" id="CHEBI:47013"/>
        <dbReference type="ChEBI" id="CHEBI:78346"/>
        <dbReference type="ChEBI" id="CHEBI:456216"/>
        <dbReference type="EC" id="2.7.1.15"/>
    </reaction>
</comment>
<dbReference type="AlphaFoldDB" id="A0A420XP72"/>
<dbReference type="Proteomes" id="UP000281955">
    <property type="component" value="Unassembled WGS sequence"/>
</dbReference>
<sequence>MAGPGVVVVVGSVNADLVVALERIPRAGETLTASGLERRQGGKGGNQAAAAARLGGDVRFVGRVGDDAEGAAARAALEDDGVDCAALLPTAGEPTGTALVLLEGDGENAIAVVPGANARLSPDDVAGALAPLPGEHVVVLACLEVPVETVHAAARAARQRGWGFVLNPAPAQPLPAELLALVDVLTPNEHELGLLSPGGAPALLEAGVGAVVVTRGAAGADVVTAQGQEHHDAYAVAGGPVDTTGAGDAFSGTLAWALAAQRPLGDAVEQACAAGALATRAVGARAALATAAEVESVLRR</sequence>
<evidence type="ECO:0000256" key="4">
    <source>
        <dbReference type="ARBA" id="ARBA00022777"/>
    </source>
</evidence>
<gene>
    <name evidence="9" type="primary">rbsK</name>
    <name evidence="11" type="ORF">CLV35_2473</name>
</gene>
<dbReference type="Gene3D" id="3.40.1190.20">
    <property type="match status" value="1"/>
</dbReference>
<dbReference type="EC" id="2.7.1.15" evidence="9"/>
<feature type="binding site" evidence="9">
    <location>
        <position position="283"/>
    </location>
    <ligand>
        <name>K(+)</name>
        <dbReference type="ChEBI" id="CHEBI:29103"/>
    </ligand>
</feature>
<feature type="binding site" evidence="9">
    <location>
        <position position="248"/>
    </location>
    <ligand>
        <name>substrate</name>
    </ligand>
</feature>
<keyword evidence="4 9" id="KW-0418">Kinase</keyword>
<dbReference type="UniPathway" id="UPA00916">
    <property type="reaction ID" value="UER00889"/>
</dbReference>
<evidence type="ECO:0000256" key="9">
    <source>
        <dbReference type="HAMAP-Rule" id="MF_01987"/>
    </source>
</evidence>
<feature type="binding site" evidence="9">
    <location>
        <position position="242"/>
    </location>
    <ligand>
        <name>K(+)</name>
        <dbReference type="ChEBI" id="CHEBI:29103"/>
    </ligand>
</feature>
<dbReference type="InterPro" id="IPR011611">
    <property type="entry name" value="PfkB_dom"/>
</dbReference>
<dbReference type="GO" id="GO:0004747">
    <property type="term" value="F:ribokinase activity"/>
    <property type="evidence" value="ECO:0007669"/>
    <property type="project" value="UniProtKB-UniRule"/>
</dbReference>
<comment type="subcellular location">
    <subcellularLocation>
        <location evidence="9">Cytoplasm</location>
    </subcellularLocation>
</comment>
<keyword evidence="6 9" id="KW-0460">Magnesium</keyword>
<dbReference type="Pfam" id="PF00294">
    <property type="entry name" value="PfkB"/>
    <property type="match status" value="1"/>
</dbReference>
<keyword evidence="7 9" id="KW-0630">Potassium</keyword>
<dbReference type="EMBL" id="RBWV01000012">
    <property type="protein sequence ID" value="RKS73975.1"/>
    <property type="molecule type" value="Genomic_DNA"/>
</dbReference>
<dbReference type="CDD" id="cd01174">
    <property type="entry name" value="ribokinase"/>
    <property type="match status" value="1"/>
</dbReference>
<comment type="caution">
    <text evidence="11">The sequence shown here is derived from an EMBL/GenBank/DDBJ whole genome shotgun (WGS) entry which is preliminary data.</text>
</comment>
<proteinExistence type="inferred from homology"/>
<keyword evidence="1 9" id="KW-0808">Transferase</keyword>